<keyword evidence="5" id="KW-1185">Reference proteome</keyword>
<feature type="repeat" description="PPR" evidence="3">
    <location>
        <begin position="1205"/>
        <end position="1239"/>
    </location>
</feature>
<dbReference type="Proteomes" id="UP000289738">
    <property type="component" value="Chromosome B03"/>
</dbReference>
<dbReference type="PROSITE" id="PS51375">
    <property type="entry name" value="PPR"/>
    <property type="match status" value="20"/>
</dbReference>
<feature type="repeat" description="PPR" evidence="3">
    <location>
        <begin position="1035"/>
        <end position="1069"/>
    </location>
</feature>
<reference evidence="4 5" key="1">
    <citation type="submission" date="2019-01" db="EMBL/GenBank/DDBJ databases">
        <title>Sequencing of cultivated peanut Arachis hypogaea provides insights into genome evolution and oil improvement.</title>
        <authorList>
            <person name="Chen X."/>
        </authorList>
    </citation>
    <scope>NUCLEOTIDE SEQUENCE [LARGE SCALE GENOMIC DNA]</scope>
    <source>
        <strain evidence="5">cv. Fuhuasheng</strain>
        <tissue evidence="4">Leaves</tissue>
    </source>
</reference>
<evidence type="ECO:0008006" key="6">
    <source>
        <dbReference type="Google" id="ProtNLM"/>
    </source>
</evidence>
<feature type="repeat" description="PPR" evidence="3">
    <location>
        <begin position="1427"/>
        <end position="1461"/>
    </location>
</feature>
<dbReference type="Pfam" id="PF01535">
    <property type="entry name" value="PPR"/>
    <property type="match status" value="5"/>
</dbReference>
<dbReference type="Pfam" id="PF12854">
    <property type="entry name" value="PPR_1"/>
    <property type="match status" value="1"/>
</dbReference>
<dbReference type="PANTHER" id="PTHR47939:SF13">
    <property type="entry name" value="OS03G0201400 PROTEIN"/>
    <property type="match status" value="1"/>
</dbReference>
<dbReference type="InterPro" id="IPR002885">
    <property type="entry name" value="PPR_rpt"/>
</dbReference>
<feature type="repeat" description="PPR" evidence="3">
    <location>
        <begin position="1105"/>
        <end position="1139"/>
    </location>
</feature>
<evidence type="ECO:0000313" key="5">
    <source>
        <dbReference type="Proteomes" id="UP000289738"/>
    </source>
</evidence>
<dbReference type="EMBL" id="SDMP01000013">
    <property type="protein sequence ID" value="RYR23260.1"/>
    <property type="molecule type" value="Genomic_DNA"/>
</dbReference>
<feature type="repeat" description="PPR" evidence="3">
    <location>
        <begin position="663"/>
        <end position="697"/>
    </location>
</feature>
<feature type="repeat" description="PPR" evidence="3">
    <location>
        <begin position="1070"/>
        <end position="1104"/>
    </location>
</feature>
<dbReference type="Pfam" id="PF13812">
    <property type="entry name" value="PPR_3"/>
    <property type="match status" value="1"/>
</dbReference>
<evidence type="ECO:0000256" key="3">
    <source>
        <dbReference type="PROSITE-ProRule" id="PRU00708"/>
    </source>
</evidence>
<comment type="caution">
    <text evidence="4">The sequence shown here is derived from an EMBL/GenBank/DDBJ whole genome shotgun (WGS) entry which is preliminary data.</text>
</comment>
<feature type="repeat" description="PPR" evidence="3">
    <location>
        <begin position="335"/>
        <end position="369"/>
    </location>
</feature>
<feature type="repeat" description="PPR" evidence="3">
    <location>
        <begin position="370"/>
        <end position="404"/>
    </location>
</feature>
<feature type="repeat" description="PPR" evidence="3">
    <location>
        <begin position="1170"/>
        <end position="1204"/>
    </location>
</feature>
<feature type="repeat" description="PPR" evidence="3">
    <location>
        <begin position="440"/>
        <end position="474"/>
    </location>
</feature>
<dbReference type="Pfam" id="PF13041">
    <property type="entry name" value="PPR_2"/>
    <property type="match status" value="7"/>
</dbReference>
<feature type="repeat" description="PPR" evidence="3">
    <location>
        <begin position="230"/>
        <end position="264"/>
    </location>
</feature>
<evidence type="ECO:0000256" key="1">
    <source>
        <dbReference type="ARBA" id="ARBA00007626"/>
    </source>
</evidence>
<keyword evidence="2" id="KW-0677">Repeat</keyword>
<dbReference type="PANTHER" id="PTHR47939">
    <property type="entry name" value="MEMBRANE-ASSOCIATED SALT-INDUCIBLE PROTEIN-LIKE"/>
    <property type="match status" value="1"/>
</dbReference>
<proteinExistence type="inferred from homology"/>
<evidence type="ECO:0000256" key="2">
    <source>
        <dbReference type="ARBA" id="ARBA00022737"/>
    </source>
</evidence>
<feature type="repeat" description="PPR" evidence="3">
    <location>
        <begin position="545"/>
        <end position="579"/>
    </location>
</feature>
<feature type="repeat" description="PPR" evidence="3">
    <location>
        <begin position="628"/>
        <end position="662"/>
    </location>
</feature>
<feature type="repeat" description="PPR" evidence="3">
    <location>
        <begin position="1288"/>
        <end position="1322"/>
    </location>
</feature>
<dbReference type="InterPro" id="IPR011990">
    <property type="entry name" value="TPR-like_helical_dom_sf"/>
</dbReference>
<dbReference type="Gene3D" id="1.25.40.10">
    <property type="entry name" value="Tetratricopeptide repeat domain"/>
    <property type="match status" value="10"/>
</dbReference>
<evidence type="ECO:0000313" key="4">
    <source>
        <dbReference type="EMBL" id="RYR23260.1"/>
    </source>
</evidence>
<dbReference type="NCBIfam" id="TIGR00756">
    <property type="entry name" value="PPR"/>
    <property type="match status" value="18"/>
</dbReference>
<sequence length="1559" mass="178656">MDKTRSGEDLSHEEDKVLFWDNVSFEGDNDGEEDYEFDDTDEYAVDVIMCNEIECDMQQVEEQKLCFIEERLLGATLGVVLTGAVVLEQRRNIYSSISNVQSQSQVSPVALFPKRHKIAPRCHHHHPDPSMLLWKRVHFHNASGLLTRFLPRRSHHHSSADADAVVVTRDLPNCNRRLPLRFCVWVALKFEILVDQHSRNEVSCTLATKEWCSIYWDALQLLKKSGIFISSESVRALIRTYSYMGLAEEAIKCFDRMSEFDCEPDAHAYNTILKVVLKKDLFVLAFSLYNVMLRSNSLPDDHTYTLLIGGFCKIGNFNAALEMLDDMSKRGVLPDVKTYTAIIYGLCQWKKVDEAFRLFNTMKENGCLPTLRCYNVLIDGFCKNGRTDEALSLLSLLRIDGFALNLQSYCYLINSFIHAKRYSEAYVWYTKMFKRGIVPDVTLYAIMIRGLSEEGRVGEAAKMLDEMIGMGLVPDAYCYNALIKGFCDIGRLDQARSLQLEVSKDEQFHNAYTYTILICGMCRNGMVGEAREIFNQMEKLGCLPSVVTFSALMHGLCKARRIEEAHLLLHEMEIGRSPSLFFRLSQGSDRVLDSVSLQKKVEQMCEAGEVLNAYKLLKQLAGSGVVPNIITYNILINGFCKTGNINAAIKLFKELQLKGISPDSITYGTLVDGLYRANREDDAFKIREHMLKHGCQPGLSNSNAHMSWLNKKGKVSMAFNIYFEYLKSLLKWDNDSINMLENHFIRGNVKEVIRGLLEMDFKCRDFNLAPYTILITGFCMAKKVDEALAIFSVLGEFNININPTSCVHLIDILCEEGKLDDAVNIFLYTLEKSFMLRPRICNKLLKCLLLSIDKKDYAIDLVDRMQSHGYCLNSHQYDKAMYSIIRYHDVFLADHSSNWTSTIFHSSLFPYVSPIALFPKRHKIAPRCHHHHPDPSMLLWKRVHFHNASGLLTRFLPRRLQHHSSADADAVVVTRDLPNRNRGLPLRFCVWVALKFESLVDQHSRNEIGGFCKIENFNAVLEMLDDMSKKGVLPDVKMYTAIIYGLCQWKKVDEAFRLFNTMKKNGCLPTLRCYNVLIDGFCKNGRTDEALSLLSLLRIDDFALNLQSYCSLINSFIHAKRYSEAYVWYTKMFKRGIVPDVTLYAIMIRGRLDQARSLQLEVSKDEQFHNAYTYTILIYGMCRNGMVGEAREIFNQMEKLGCLPSVVTFSALMHGLCKARRIEEAHLLLHEMEIGRSPSLFFRLSQGSDRVFDSVSLQKKVEQMCEAGEVLNAYKLLKQLAGSGVVPNIITYNILINGFCKTGNINAAIKLFKELQLKGISPDSITYGTLVDGLYRANREDDAFKIREHMLKHGCQPGLSNSNAHMSWLNKKGKVSMAFNIYFEYLKSLPKLDNDSINVLENHFIRENVKEVIRGLLEMDFKCRDFNLAPYTILITGFCMAKKIDEALAIFSVLGEFNININPTSCVHLIDILCEEGKLDDTVNIFFYTLEKSFMLRPRICNKLLKCLLLSIDKKDYAIDLVDRMQSHEYCLNSHQYDKAMYVIRRLRRRRSNKMDNFE</sequence>
<organism evidence="4 5">
    <name type="scientific">Arachis hypogaea</name>
    <name type="common">Peanut</name>
    <dbReference type="NCBI Taxonomy" id="3818"/>
    <lineage>
        <taxon>Eukaryota</taxon>
        <taxon>Viridiplantae</taxon>
        <taxon>Streptophyta</taxon>
        <taxon>Embryophyta</taxon>
        <taxon>Tracheophyta</taxon>
        <taxon>Spermatophyta</taxon>
        <taxon>Magnoliopsida</taxon>
        <taxon>eudicotyledons</taxon>
        <taxon>Gunneridae</taxon>
        <taxon>Pentapetalae</taxon>
        <taxon>rosids</taxon>
        <taxon>fabids</taxon>
        <taxon>Fabales</taxon>
        <taxon>Fabaceae</taxon>
        <taxon>Papilionoideae</taxon>
        <taxon>50 kb inversion clade</taxon>
        <taxon>dalbergioids sensu lato</taxon>
        <taxon>Dalbergieae</taxon>
        <taxon>Pterocarpus clade</taxon>
        <taxon>Arachis</taxon>
    </lineage>
</organism>
<gene>
    <name evidence="4" type="ORF">Ahy_B03g068514</name>
</gene>
<feature type="repeat" description="PPR" evidence="3">
    <location>
        <begin position="767"/>
        <end position="801"/>
    </location>
</feature>
<dbReference type="InterPro" id="IPR050667">
    <property type="entry name" value="PPR-containing_protein"/>
</dbReference>
<feature type="repeat" description="PPR" evidence="3">
    <location>
        <begin position="510"/>
        <end position="544"/>
    </location>
</feature>
<feature type="repeat" description="PPR" evidence="3">
    <location>
        <begin position="475"/>
        <end position="505"/>
    </location>
</feature>
<protein>
    <recommendedName>
        <fullName evidence="6">Pentacotripeptide-repeat region of PRORP domain-containing protein</fullName>
    </recommendedName>
</protein>
<feature type="repeat" description="PPR" evidence="3">
    <location>
        <begin position="300"/>
        <end position="334"/>
    </location>
</feature>
<accession>A0A445A9Z2</accession>
<name>A0A445A9Z2_ARAHY</name>
<comment type="similarity">
    <text evidence="1">Belongs to the PPR family. P subfamily.</text>
</comment>
<dbReference type="SUPFAM" id="SSF81901">
    <property type="entry name" value="HCP-like"/>
    <property type="match status" value="2"/>
</dbReference>
<feature type="repeat" description="PPR" evidence="3">
    <location>
        <begin position="1323"/>
        <end position="1357"/>
    </location>
</feature>
<feature type="repeat" description="PPR" evidence="3">
    <location>
        <begin position="405"/>
        <end position="439"/>
    </location>
</feature>